<keyword evidence="9" id="KW-1185">Reference proteome</keyword>
<dbReference type="InterPro" id="IPR051162">
    <property type="entry name" value="T4SS_component"/>
</dbReference>
<proteinExistence type="inferred from homology"/>
<dbReference type="GO" id="GO:0005524">
    <property type="term" value="F:ATP binding"/>
    <property type="evidence" value="ECO:0007669"/>
    <property type="project" value="UniProtKB-KW"/>
</dbReference>
<dbReference type="Pfam" id="PF19044">
    <property type="entry name" value="P-loop_TraG"/>
    <property type="match status" value="1"/>
</dbReference>
<dbReference type="AlphaFoldDB" id="A0A846N262"/>
<dbReference type="NCBIfam" id="TIGR00929">
    <property type="entry name" value="VirB4_CagE"/>
    <property type="match status" value="1"/>
</dbReference>
<evidence type="ECO:0000256" key="2">
    <source>
        <dbReference type="ARBA" id="ARBA00022741"/>
    </source>
</evidence>
<gene>
    <name evidence="8" type="ORF">FHS83_003144</name>
</gene>
<feature type="domain" description="TraG P-loop" evidence="7">
    <location>
        <begin position="570"/>
        <end position="696"/>
    </location>
</feature>
<evidence type="ECO:0000256" key="1">
    <source>
        <dbReference type="ARBA" id="ARBA00006512"/>
    </source>
</evidence>
<dbReference type="Pfam" id="PF03135">
    <property type="entry name" value="CagE_TrbE_VirB"/>
    <property type="match status" value="1"/>
</dbReference>
<dbReference type="PANTHER" id="PTHR30121">
    <property type="entry name" value="UNCHARACTERIZED PROTEIN YJGR-RELATED"/>
    <property type="match status" value="1"/>
</dbReference>
<comment type="caution">
    <text evidence="8">The sequence shown here is derived from an EMBL/GenBank/DDBJ whole genome shotgun (WGS) entry which is preliminary data.</text>
</comment>
<evidence type="ECO:0000259" key="6">
    <source>
        <dbReference type="Pfam" id="PF03135"/>
    </source>
</evidence>
<dbReference type="InterPro" id="IPR043964">
    <property type="entry name" value="P-loop_TraG"/>
</dbReference>
<dbReference type="Gene3D" id="3.40.50.300">
    <property type="entry name" value="P-loop containing nucleotide triphosphate hydrolases"/>
    <property type="match status" value="1"/>
</dbReference>
<name>A0A846N262_9PROT</name>
<evidence type="ECO:0000256" key="5">
    <source>
        <dbReference type="ARBA" id="ARBA00023635"/>
    </source>
</evidence>
<comment type="similarity">
    <text evidence="1">Belongs to the TrbE/VirB4 family.</text>
</comment>
<dbReference type="SUPFAM" id="SSF52540">
    <property type="entry name" value="P-loop containing nucleoside triphosphate hydrolases"/>
    <property type="match status" value="1"/>
</dbReference>
<keyword evidence="3" id="KW-0067">ATP-binding</keyword>
<dbReference type="InterPro" id="IPR004346">
    <property type="entry name" value="CagE_TrbE_VirB"/>
</dbReference>
<feature type="domain" description="CagE TrbE VirB component of type IV transporter system central" evidence="6">
    <location>
        <begin position="182"/>
        <end position="385"/>
    </location>
</feature>
<dbReference type="RefSeq" id="WP_167083881.1">
    <property type="nucleotide sequence ID" value="NZ_BAAADC010000001.1"/>
</dbReference>
<dbReference type="InterPro" id="IPR027417">
    <property type="entry name" value="P-loop_NTPase"/>
</dbReference>
<evidence type="ECO:0000256" key="3">
    <source>
        <dbReference type="ARBA" id="ARBA00022840"/>
    </source>
</evidence>
<accession>A0A846N262</accession>
<dbReference type="EMBL" id="JAASRM010000001">
    <property type="protein sequence ID" value="NIK89826.1"/>
    <property type="molecule type" value="Genomic_DNA"/>
</dbReference>
<dbReference type="PANTHER" id="PTHR30121:SF12">
    <property type="entry name" value="TYPE IV SECRETION SYSTEM PROTEIN CAGE"/>
    <property type="match status" value="1"/>
</dbReference>
<dbReference type="Proteomes" id="UP000570514">
    <property type="component" value="Unassembled WGS sequence"/>
</dbReference>
<evidence type="ECO:0000313" key="9">
    <source>
        <dbReference type="Proteomes" id="UP000570514"/>
    </source>
</evidence>
<reference evidence="8 9" key="1">
    <citation type="submission" date="2020-03" db="EMBL/GenBank/DDBJ databases">
        <title>Genomic Encyclopedia of Type Strains, Phase IV (KMG-IV): sequencing the most valuable type-strain genomes for metagenomic binning, comparative biology and taxonomic classification.</title>
        <authorList>
            <person name="Goeker M."/>
        </authorList>
    </citation>
    <scope>NUCLEOTIDE SEQUENCE [LARGE SCALE GENOMIC DNA]</scope>
    <source>
        <strain evidence="8 9">DSM 19867</strain>
    </source>
</reference>
<keyword evidence="2" id="KW-0547">Nucleotide-binding</keyword>
<protein>
    <recommendedName>
        <fullName evidence="5">Type IV secretion system protein virB4</fullName>
    </recommendedName>
</protein>
<evidence type="ECO:0000256" key="4">
    <source>
        <dbReference type="ARBA" id="ARBA00023026"/>
    </source>
</evidence>
<dbReference type="InterPro" id="IPR018145">
    <property type="entry name" value="CagE_TrbE_VirB_cntrl_dom"/>
</dbReference>
<evidence type="ECO:0000259" key="7">
    <source>
        <dbReference type="Pfam" id="PF19044"/>
    </source>
</evidence>
<sequence>MHHKRALQNWTGLAAWSKNETKAGTRLPYERLLPDGTLKLRGGGLLRALQLTGLSFETDDSESLDHYARVRELLLRSSLDARFVLYHHIIRHRVEVATDGVFAAPFAAHVNARWNSQLRNSKLFLNQQFITVLRRPPRGKTGWLEKMGQGLRDEKMADDLRLLHGVVTTLVSGLEPYGARSLSSYMRGTQRCSEILEFLSALYNGEFRPVCEPPPECDIGHYLPYSRVSFGLSALETRGPQGGSYGALLSIKEYPTSTYAGLLDPLLRLPEEFVLTESFAPADRQIARERIDLALRRHKSADADAVTEHAELFAAKDALSTGAISFGDHHLSLLLRAPTLPALDRVSAEAGAVLADIGAVAVREDTNLEPGFWAQFPGNEAYIVRRGLISSAAASGFFSFHGFSAGKAEGNLWGPSAAVFETTSATPYHFNFHKGDLGNFSVIGPSGSGKTVVMGFLAAQAQRFAPKLVFFDKDRGAEILLRALGGHYTRLVPGTPTGLNPLALPDSPGTRAFLRGWLQVLLQASTSEEMAIIAAAVDAAFAHDPAFRRLRYFQELLGGGRRPEEGDLAARLSPFVRDGEHAWLFDNAVDAVGLDQKITGFDMTALLENPTLRTPAMMYLFHCVENRLNGEPAMILIDEGWKALDDAVFAARIRDWLKTLRKRNAILGFATQSARDALDSAISAALVEQTATMLFMPNAKAREEDYCGGFGLSSHELSIIRALPAHSRCFLLRHANNSVVLRLNLSGMPDILTVLSGRETTVRKLDQLRAELGDDPCRWYTALTGTPWPIAESGLQEAAE</sequence>
<evidence type="ECO:0000313" key="8">
    <source>
        <dbReference type="EMBL" id="NIK89826.1"/>
    </source>
</evidence>
<keyword evidence="4" id="KW-0843">Virulence</keyword>
<organism evidence="8 9">
    <name type="scientific">Rhizomicrobium palustre</name>
    <dbReference type="NCBI Taxonomy" id="189966"/>
    <lineage>
        <taxon>Bacteria</taxon>
        <taxon>Pseudomonadati</taxon>
        <taxon>Pseudomonadota</taxon>
        <taxon>Alphaproteobacteria</taxon>
        <taxon>Micropepsales</taxon>
        <taxon>Micropepsaceae</taxon>
        <taxon>Rhizomicrobium</taxon>
    </lineage>
</organism>